<evidence type="ECO:0000313" key="3">
    <source>
        <dbReference type="Proteomes" id="UP000694892"/>
    </source>
</evidence>
<proteinExistence type="inferred from homology"/>
<dbReference type="EMBL" id="CM004478">
    <property type="protein sequence ID" value="OCT73002.1"/>
    <property type="molecule type" value="Genomic_DNA"/>
</dbReference>
<comment type="similarity">
    <text evidence="1">Belongs to the cornifelin family.</text>
</comment>
<name>A0A974CHD4_XENLA</name>
<evidence type="ECO:0000256" key="1">
    <source>
        <dbReference type="ARBA" id="ARBA00009024"/>
    </source>
</evidence>
<dbReference type="InterPro" id="IPR006461">
    <property type="entry name" value="PLAC_motif_containing"/>
</dbReference>
<dbReference type="Pfam" id="PF04749">
    <property type="entry name" value="PLAC8"/>
    <property type="match status" value="1"/>
</dbReference>
<gene>
    <name evidence="2" type="ORF">XELAEV_18035983mg</name>
</gene>
<sequence>MSLAMITKGEAWELSIVNTRGNDEGLRTAALEYTMKNRKLVYASVKGYCILQHCCLDLFSLNVVIANFLVLPPQVTMSYPISAQPQGVQGYMTSNSSQWNSDVFDCCEDMGVCLCGTFVPCILACKVSQDFGECCCLPCLFGSILAVRTGIRERYHIEGSICKDWVCLSFCGPCALCQMARELKTRN</sequence>
<accession>A0A974CHD4</accession>
<dbReference type="PANTHER" id="PTHR15907">
    <property type="entry name" value="DUF614 FAMILY PROTEIN-RELATED"/>
    <property type="match status" value="1"/>
</dbReference>
<organism evidence="2 3">
    <name type="scientific">Xenopus laevis</name>
    <name type="common">African clawed frog</name>
    <dbReference type="NCBI Taxonomy" id="8355"/>
    <lineage>
        <taxon>Eukaryota</taxon>
        <taxon>Metazoa</taxon>
        <taxon>Chordata</taxon>
        <taxon>Craniata</taxon>
        <taxon>Vertebrata</taxon>
        <taxon>Euteleostomi</taxon>
        <taxon>Amphibia</taxon>
        <taxon>Batrachia</taxon>
        <taxon>Anura</taxon>
        <taxon>Pipoidea</taxon>
        <taxon>Pipidae</taxon>
        <taxon>Xenopodinae</taxon>
        <taxon>Xenopus</taxon>
        <taxon>Xenopus</taxon>
    </lineage>
</organism>
<evidence type="ECO:0000313" key="2">
    <source>
        <dbReference type="EMBL" id="OCT73002.1"/>
    </source>
</evidence>
<reference evidence="3" key="1">
    <citation type="journal article" date="2016" name="Nature">
        <title>Genome evolution in the allotetraploid frog Xenopus laevis.</title>
        <authorList>
            <person name="Session A.M."/>
            <person name="Uno Y."/>
            <person name="Kwon T."/>
            <person name="Chapman J.A."/>
            <person name="Toyoda A."/>
            <person name="Takahashi S."/>
            <person name="Fukui A."/>
            <person name="Hikosaka A."/>
            <person name="Suzuki A."/>
            <person name="Kondo M."/>
            <person name="van Heeringen S.J."/>
            <person name="Quigley I."/>
            <person name="Heinz S."/>
            <person name="Ogino H."/>
            <person name="Ochi H."/>
            <person name="Hellsten U."/>
            <person name="Lyons J.B."/>
            <person name="Simakov O."/>
            <person name="Putnam N."/>
            <person name="Stites J."/>
            <person name="Kuroki Y."/>
            <person name="Tanaka T."/>
            <person name="Michiue T."/>
            <person name="Watanabe M."/>
            <person name="Bogdanovic O."/>
            <person name="Lister R."/>
            <person name="Georgiou G."/>
            <person name="Paranjpe S.S."/>
            <person name="van Kruijsbergen I."/>
            <person name="Shu S."/>
            <person name="Carlson J."/>
            <person name="Kinoshita T."/>
            <person name="Ohta Y."/>
            <person name="Mawaribuchi S."/>
            <person name="Jenkins J."/>
            <person name="Grimwood J."/>
            <person name="Schmutz J."/>
            <person name="Mitros T."/>
            <person name="Mozaffari S.V."/>
            <person name="Suzuki Y."/>
            <person name="Haramoto Y."/>
            <person name="Yamamoto T.S."/>
            <person name="Takagi C."/>
            <person name="Heald R."/>
            <person name="Miller K."/>
            <person name="Haudenschild C."/>
            <person name="Kitzman J."/>
            <person name="Nakayama T."/>
            <person name="Izutsu Y."/>
            <person name="Robert J."/>
            <person name="Fortriede J."/>
            <person name="Burns K."/>
            <person name="Lotay V."/>
            <person name="Karimi K."/>
            <person name="Yasuoka Y."/>
            <person name="Dichmann D.S."/>
            <person name="Flajnik M.F."/>
            <person name="Houston D.W."/>
            <person name="Shendure J."/>
            <person name="DuPasquier L."/>
            <person name="Vize P.D."/>
            <person name="Zorn A.M."/>
            <person name="Ito M."/>
            <person name="Marcotte E.M."/>
            <person name="Wallingford J.B."/>
            <person name="Ito Y."/>
            <person name="Asashima M."/>
            <person name="Ueno N."/>
            <person name="Matsuda Y."/>
            <person name="Veenstra G.J."/>
            <person name="Fujiyama A."/>
            <person name="Harland R.M."/>
            <person name="Taira M."/>
            <person name="Rokhsar D.S."/>
        </authorList>
    </citation>
    <scope>NUCLEOTIDE SEQUENCE [LARGE SCALE GENOMIC DNA]</scope>
    <source>
        <strain evidence="3">J</strain>
    </source>
</reference>
<protein>
    <submittedName>
        <fullName evidence="2">Uncharacterized protein</fullName>
    </submittedName>
</protein>
<dbReference type="AlphaFoldDB" id="A0A974CHD4"/>
<dbReference type="Proteomes" id="UP000694892">
    <property type="component" value="Chromosome 7L"/>
</dbReference>
<dbReference type="NCBIfam" id="TIGR01571">
    <property type="entry name" value="A_thal_Cys_rich"/>
    <property type="match status" value="1"/>
</dbReference>